<evidence type="ECO:0000313" key="4">
    <source>
        <dbReference type="Proteomes" id="UP000799771"/>
    </source>
</evidence>
<dbReference type="GeneID" id="54404013"/>
<keyword evidence="4" id="KW-1185">Reference proteome</keyword>
<name>A0A6A6AI35_9PLEO</name>
<dbReference type="Proteomes" id="UP000799771">
    <property type="component" value="Unassembled WGS sequence"/>
</dbReference>
<evidence type="ECO:0000313" key="3">
    <source>
        <dbReference type="EMBL" id="KAF2130913.1"/>
    </source>
</evidence>
<dbReference type="InterPro" id="IPR011431">
    <property type="entry name" value="Trafficking_Pga2"/>
</dbReference>
<reference evidence="3" key="1">
    <citation type="journal article" date="2020" name="Stud. Mycol.">
        <title>101 Dothideomycetes genomes: a test case for predicting lifestyles and emergence of pathogens.</title>
        <authorList>
            <person name="Haridas S."/>
            <person name="Albert R."/>
            <person name="Binder M."/>
            <person name="Bloem J."/>
            <person name="Labutti K."/>
            <person name="Salamov A."/>
            <person name="Andreopoulos B."/>
            <person name="Baker S."/>
            <person name="Barry K."/>
            <person name="Bills G."/>
            <person name="Bluhm B."/>
            <person name="Cannon C."/>
            <person name="Castanera R."/>
            <person name="Culley D."/>
            <person name="Daum C."/>
            <person name="Ezra D."/>
            <person name="Gonzalez J."/>
            <person name="Henrissat B."/>
            <person name="Kuo A."/>
            <person name="Liang C."/>
            <person name="Lipzen A."/>
            <person name="Lutzoni F."/>
            <person name="Magnuson J."/>
            <person name="Mondo S."/>
            <person name="Nolan M."/>
            <person name="Ohm R."/>
            <person name="Pangilinan J."/>
            <person name="Park H.-J."/>
            <person name="Ramirez L."/>
            <person name="Alfaro M."/>
            <person name="Sun H."/>
            <person name="Tritt A."/>
            <person name="Yoshinaga Y."/>
            <person name="Zwiers L.-H."/>
            <person name="Turgeon B."/>
            <person name="Goodwin S."/>
            <person name="Spatafora J."/>
            <person name="Crous P."/>
            <person name="Grigoriev I."/>
        </authorList>
    </citation>
    <scope>NUCLEOTIDE SEQUENCE</scope>
    <source>
        <strain evidence="3">CBS 119687</strain>
    </source>
</reference>
<evidence type="ECO:0000256" key="1">
    <source>
        <dbReference type="SAM" id="MobiDB-lite"/>
    </source>
</evidence>
<dbReference type="EMBL" id="ML977503">
    <property type="protein sequence ID" value="KAF2130913.1"/>
    <property type="molecule type" value="Genomic_DNA"/>
</dbReference>
<dbReference type="AlphaFoldDB" id="A0A6A6AI35"/>
<keyword evidence="2" id="KW-1133">Transmembrane helix</keyword>
<accession>A0A6A6AI35</accession>
<sequence>MEAFLEEATVWKDRLLVNSRKSIEQMSAQRWIRIILIIGAYMLVRPYLLKGAENRQKKIRQREAEELGLDAGVSANTFRGARKPAGKGQGQGKVLGEVDGEGSGDKATKRK</sequence>
<organism evidence="3 4">
    <name type="scientific">Dothidotthia symphoricarpi CBS 119687</name>
    <dbReference type="NCBI Taxonomy" id="1392245"/>
    <lineage>
        <taxon>Eukaryota</taxon>
        <taxon>Fungi</taxon>
        <taxon>Dikarya</taxon>
        <taxon>Ascomycota</taxon>
        <taxon>Pezizomycotina</taxon>
        <taxon>Dothideomycetes</taxon>
        <taxon>Pleosporomycetidae</taxon>
        <taxon>Pleosporales</taxon>
        <taxon>Dothidotthiaceae</taxon>
        <taxon>Dothidotthia</taxon>
    </lineage>
</organism>
<dbReference type="PANTHER" id="PTHR28199:SF1">
    <property type="entry name" value="PROCESSING OF GAS1 AND ALP PROTEIN 2"/>
    <property type="match status" value="1"/>
</dbReference>
<feature type="transmembrane region" description="Helical" evidence="2">
    <location>
        <begin position="31"/>
        <end position="48"/>
    </location>
</feature>
<keyword evidence="2" id="KW-0472">Membrane</keyword>
<dbReference type="GO" id="GO:0015031">
    <property type="term" value="P:protein transport"/>
    <property type="evidence" value="ECO:0007669"/>
    <property type="project" value="TreeGrafter"/>
</dbReference>
<evidence type="ECO:0000256" key="2">
    <source>
        <dbReference type="SAM" id="Phobius"/>
    </source>
</evidence>
<dbReference type="PANTHER" id="PTHR28199">
    <property type="entry name" value="PROCESSING OF GAS1 AND ALP PROTEIN 2"/>
    <property type="match status" value="1"/>
</dbReference>
<dbReference type="Pfam" id="PF07543">
    <property type="entry name" value="PGA2"/>
    <property type="match status" value="1"/>
</dbReference>
<gene>
    <name evidence="3" type="ORF">P153DRAFT_288018</name>
</gene>
<dbReference type="OrthoDB" id="4227028at2759"/>
<proteinExistence type="predicted"/>
<feature type="region of interest" description="Disordered" evidence="1">
    <location>
        <begin position="78"/>
        <end position="111"/>
    </location>
</feature>
<evidence type="ECO:0008006" key="5">
    <source>
        <dbReference type="Google" id="ProtNLM"/>
    </source>
</evidence>
<protein>
    <recommendedName>
        <fullName evidence="5">DUF1531-domain-containing protein</fullName>
    </recommendedName>
</protein>
<dbReference type="RefSeq" id="XP_033525300.1">
    <property type="nucleotide sequence ID" value="XM_033663581.1"/>
</dbReference>
<keyword evidence="2" id="KW-0812">Transmembrane</keyword>